<feature type="domain" description="Chalcone/stilbene synthase C-terminal" evidence="5">
    <location>
        <begin position="229"/>
        <end position="364"/>
    </location>
</feature>
<feature type="active site" description="Acyl-thioester intermediate" evidence="3">
    <location>
        <position position="154"/>
    </location>
</feature>
<organism evidence="6 7">
    <name type="scientific">Polymorphobacter multimanifer</name>
    <dbReference type="NCBI Taxonomy" id="1070431"/>
    <lineage>
        <taxon>Bacteria</taxon>
        <taxon>Pseudomonadati</taxon>
        <taxon>Pseudomonadota</taxon>
        <taxon>Alphaproteobacteria</taxon>
        <taxon>Sphingomonadales</taxon>
        <taxon>Sphingosinicellaceae</taxon>
        <taxon>Polymorphobacter</taxon>
    </lineage>
</organism>
<proteinExistence type="inferred from homology"/>
<dbReference type="RefSeq" id="WP_184196736.1">
    <property type="nucleotide sequence ID" value="NZ_JACIIV010000007.1"/>
</dbReference>
<evidence type="ECO:0000313" key="7">
    <source>
        <dbReference type="Proteomes" id="UP000538147"/>
    </source>
</evidence>
<dbReference type="PANTHER" id="PTHR11877">
    <property type="entry name" value="HYDROXYMETHYLGLUTARYL-COA SYNTHASE"/>
    <property type="match status" value="1"/>
</dbReference>
<keyword evidence="7" id="KW-1185">Reference proteome</keyword>
<evidence type="ECO:0000256" key="2">
    <source>
        <dbReference type="ARBA" id="ARBA00022679"/>
    </source>
</evidence>
<reference evidence="6 7" key="1">
    <citation type="submission" date="2020-08" db="EMBL/GenBank/DDBJ databases">
        <title>Genomic Encyclopedia of Type Strains, Phase IV (KMG-IV): sequencing the most valuable type-strain genomes for metagenomic binning, comparative biology and taxonomic classification.</title>
        <authorList>
            <person name="Goeker M."/>
        </authorList>
    </citation>
    <scope>NUCLEOTIDE SEQUENCE [LARGE SCALE GENOMIC DNA]</scope>
    <source>
        <strain evidence="6 7">DSM 102189</strain>
    </source>
</reference>
<dbReference type="InterPro" id="IPR016039">
    <property type="entry name" value="Thiolase-like"/>
</dbReference>
<keyword evidence="2" id="KW-0808">Transferase</keyword>
<dbReference type="CDD" id="cd00831">
    <property type="entry name" value="CHS_like"/>
    <property type="match status" value="1"/>
</dbReference>
<evidence type="ECO:0000259" key="5">
    <source>
        <dbReference type="Pfam" id="PF02797"/>
    </source>
</evidence>
<dbReference type="InterPro" id="IPR001099">
    <property type="entry name" value="Chalcone/stilbene_synt_N"/>
</dbReference>
<dbReference type="AlphaFoldDB" id="A0A841L2V9"/>
<dbReference type="GO" id="GO:0030639">
    <property type="term" value="P:polyketide biosynthetic process"/>
    <property type="evidence" value="ECO:0007669"/>
    <property type="project" value="TreeGrafter"/>
</dbReference>
<comment type="similarity">
    <text evidence="1">Belongs to the thiolase-like superfamily. Chalcone/stilbene synthases family.</text>
</comment>
<feature type="domain" description="Chalcone/stilbene synthase N-terminal" evidence="4">
    <location>
        <begin position="91"/>
        <end position="216"/>
    </location>
</feature>
<gene>
    <name evidence="6" type="ORF">FHS79_001159</name>
</gene>
<evidence type="ECO:0000256" key="3">
    <source>
        <dbReference type="PIRSR" id="PIRSR000451-1"/>
    </source>
</evidence>
<dbReference type="EMBL" id="JACIIV010000007">
    <property type="protein sequence ID" value="MBB6226997.1"/>
    <property type="molecule type" value="Genomic_DNA"/>
</dbReference>
<dbReference type="PIRSF" id="PIRSF000451">
    <property type="entry name" value="PKS_III"/>
    <property type="match status" value="1"/>
</dbReference>
<dbReference type="Proteomes" id="UP000538147">
    <property type="component" value="Unassembled WGS sequence"/>
</dbReference>
<dbReference type="InterPro" id="IPR011141">
    <property type="entry name" value="Polyketide_synthase_type-III"/>
</dbReference>
<dbReference type="SUPFAM" id="SSF53901">
    <property type="entry name" value="Thiolase-like"/>
    <property type="match status" value="2"/>
</dbReference>
<evidence type="ECO:0000259" key="4">
    <source>
        <dbReference type="Pfam" id="PF00195"/>
    </source>
</evidence>
<name>A0A841L2V9_9SPHN</name>
<dbReference type="Gene3D" id="3.40.47.10">
    <property type="match status" value="2"/>
</dbReference>
<evidence type="ECO:0000256" key="1">
    <source>
        <dbReference type="ARBA" id="ARBA00005531"/>
    </source>
</evidence>
<dbReference type="GO" id="GO:0016747">
    <property type="term" value="F:acyltransferase activity, transferring groups other than amino-acyl groups"/>
    <property type="evidence" value="ECO:0007669"/>
    <property type="project" value="InterPro"/>
</dbReference>
<sequence length="368" mass="39862">MTMAKAHINRIGTALPPHDVHDAFMRFVGDLIEERRDALLFRRMVGRAGIAHRWSYVEPVENPNRFLADKQGFYTPGAFPSTATRMQRYEALAPGFAAQAIDELGLDADERGRITHLVVASCTGFVAPGLDQMIVRAAGLDPSVERTLVGFMGCYAAVNALRLAHHFVRSEPEARVLVVNLELCTLHFQETTELERILSMLLFGDGCAAALVTAEPEGLALEDFRAATIADSADAITWRIGDQGFDMHLSGEVPGRIQRALATEAGRNDGQGLLRGQRPEDFALWAVHAGGRTILDAVDKGFELQGNALQGSRDVLHDCGNMSSATLMFVLQRLMAGVEAGETPRAAPGMAMAFGPGLAAESFRFTTV</sequence>
<dbReference type="Pfam" id="PF00195">
    <property type="entry name" value="Chal_sti_synt_N"/>
    <property type="match status" value="1"/>
</dbReference>
<comment type="caution">
    <text evidence="6">The sequence shown here is derived from an EMBL/GenBank/DDBJ whole genome shotgun (WGS) entry which is preliminary data.</text>
</comment>
<dbReference type="PANTHER" id="PTHR11877:SF46">
    <property type="entry name" value="TYPE III POLYKETIDE SYNTHASE A"/>
    <property type="match status" value="1"/>
</dbReference>
<accession>A0A841L2V9</accession>
<dbReference type="InterPro" id="IPR012328">
    <property type="entry name" value="Chalcone/stilbene_synt_C"/>
</dbReference>
<evidence type="ECO:0000313" key="6">
    <source>
        <dbReference type="EMBL" id="MBB6226997.1"/>
    </source>
</evidence>
<dbReference type="Pfam" id="PF02797">
    <property type="entry name" value="Chal_sti_synt_C"/>
    <property type="match status" value="1"/>
</dbReference>
<protein>
    <submittedName>
        <fullName evidence="6">Putative naringenin-chalcone synthase</fullName>
    </submittedName>
</protein>